<evidence type="ECO:0000313" key="1">
    <source>
        <dbReference type="EMBL" id="KAF8787926.1"/>
    </source>
</evidence>
<reference evidence="1" key="1">
    <citation type="journal article" date="2020" name="bioRxiv">
        <title>Chromosome-level reference genome of the European wasp spider Argiope bruennichi: a resource for studies on range expansion and evolutionary adaptation.</title>
        <authorList>
            <person name="Sheffer M.M."/>
            <person name="Hoppe A."/>
            <person name="Krehenwinkel H."/>
            <person name="Uhl G."/>
            <person name="Kuss A.W."/>
            <person name="Jensen L."/>
            <person name="Jensen C."/>
            <person name="Gillespie R.G."/>
            <person name="Hoff K.J."/>
            <person name="Prost S."/>
        </authorList>
    </citation>
    <scope>NUCLEOTIDE SEQUENCE</scope>
</reference>
<dbReference type="AlphaFoldDB" id="A0A8T0F9R8"/>
<gene>
    <name evidence="1" type="ORF">HNY73_009474</name>
</gene>
<protein>
    <submittedName>
        <fullName evidence="1">Uncharacterized protein</fullName>
    </submittedName>
</protein>
<dbReference type="Proteomes" id="UP000807504">
    <property type="component" value="Unassembled WGS sequence"/>
</dbReference>
<dbReference type="Pfam" id="PF05380">
    <property type="entry name" value="Peptidase_A17"/>
    <property type="match status" value="1"/>
</dbReference>
<evidence type="ECO:0000313" key="2">
    <source>
        <dbReference type="Proteomes" id="UP000807504"/>
    </source>
</evidence>
<accession>A0A8T0F9R8</accession>
<dbReference type="InterPro" id="IPR008042">
    <property type="entry name" value="Retrotrans_Pao"/>
</dbReference>
<keyword evidence="2" id="KW-1185">Reference proteome</keyword>
<organism evidence="1 2">
    <name type="scientific">Argiope bruennichi</name>
    <name type="common">Wasp spider</name>
    <name type="synonym">Aranea bruennichi</name>
    <dbReference type="NCBI Taxonomy" id="94029"/>
    <lineage>
        <taxon>Eukaryota</taxon>
        <taxon>Metazoa</taxon>
        <taxon>Ecdysozoa</taxon>
        <taxon>Arthropoda</taxon>
        <taxon>Chelicerata</taxon>
        <taxon>Arachnida</taxon>
        <taxon>Araneae</taxon>
        <taxon>Araneomorphae</taxon>
        <taxon>Entelegynae</taxon>
        <taxon>Araneoidea</taxon>
        <taxon>Araneidae</taxon>
        <taxon>Argiope</taxon>
    </lineage>
</organism>
<proteinExistence type="predicted"/>
<sequence>MDLSVLKPKRKELRSFFTISANKIETEIGTEEWDLKILTPLRKQLDDKCHRLENVQEKINDMILKTEDSEVKFEDEFLETKVYIERGLELITGIEEKLEKIIVFGVSASLFLLNATIMQLLNNYTEFPDVFQKLKCSSYFESCLTGVYNAAEAENFIERAELIMSESCFNLRVWESKVELRHTSKHSGNTSVLGIIWNLDEDTLKCKIDFEILSCGTKITKNKVVPIKSLSIPRMESMAFCIGARLVSSIIKVLDTSGIKVILWSNSTVALWWIEKHGIFGFRCKSRERD</sequence>
<reference evidence="1" key="2">
    <citation type="submission" date="2020-06" db="EMBL/GenBank/DDBJ databases">
        <authorList>
            <person name="Sheffer M."/>
        </authorList>
    </citation>
    <scope>NUCLEOTIDE SEQUENCE</scope>
</reference>
<comment type="caution">
    <text evidence="1">The sequence shown here is derived from an EMBL/GenBank/DDBJ whole genome shotgun (WGS) entry which is preliminary data.</text>
</comment>
<name>A0A8T0F9R8_ARGBR</name>
<dbReference type="EMBL" id="JABXBU010000015">
    <property type="protein sequence ID" value="KAF8787926.1"/>
    <property type="molecule type" value="Genomic_DNA"/>
</dbReference>